<dbReference type="InterPro" id="IPR050759">
    <property type="entry name" value="Serine_protease_kringle"/>
</dbReference>
<protein>
    <submittedName>
        <fullName evidence="13">Kringle domain-containing protein</fullName>
    </submittedName>
</protein>
<keyword evidence="6 7" id="KW-1015">Disulfide bond</keyword>
<evidence type="ECO:0000256" key="1">
    <source>
        <dbReference type="ARBA" id="ARBA00004479"/>
    </source>
</evidence>
<dbReference type="GO" id="GO:0005615">
    <property type="term" value="C:extracellular space"/>
    <property type="evidence" value="ECO:0007669"/>
    <property type="project" value="TreeGrafter"/>
</dbReference>
<evidence type="ECO:0000256" key="5">
    <source>
        <dbReference type="ARBA" id="ARBA00022840"/>
    </source>
</evidence>
<evidence type="ECO:0000256" key="2">
    <source>
        <dbReference type="ARBA" id="ARBA00022553"/>
    </source>
</evidence>
<dbReference type="Proteomes" id="UP000887581">
    <property type="component" value="Unplaced"/>
</dbReference>
<keyword evidence="3 7" id="KW-0420">Kringle</keyword>
<comment type="subcellular location">
    <subcellularLocation>
        <location evidence="1">Membrane</location>
        <topology evidence="1">Single-pass type I membrane protein</topology>
    </subcellularLocation>
</comment>
<evidence type="ECO:0000256" key="8">
    <source>
        <dbReference type="SAM" id="MobiDB-lite"/>
    </source>
</evidence>
<feature type="transmembrane region" description="Helical" evidence="9">
    <location>
        <begin position="339"/>
        <end position="363"/>
    </location>
</feature>
<dbReference type="PROSITE" id="PS50038">
    <property type="entry name" value="FZ"/>
    <property type="match status" value="1"/>
</dbReference>
<evidence type="ECO:0000313" key="13">
    <source>
        <dbReference type="WBParaSite" id="sdigi.contig1195.g10262.t1"/>
    </source>
</evidence>
<dbReference type="PROSITE" id="PS00021">
    <property type="entry name" value="KRINGLE_1"/>
    <property type="match status" value="1"/>
</dbReference>
<evidence type="ECO:0000256" key="4">
    <source>
        <dbReference type="ARBA" id="ARBA00022741"/>
    </source>
</evidence>
<evidence type="ECO:0000256" key="3">
    <source>
        <dbReference type="ARBA" id="ARBA00022572"/>
    </source>
</evidence>
<dbReference type="PANTHER" id="PTHR24261">
    <property type="entry name" value="PLASMINOGEN-RELATED"/>
    <property type="match status" value="1"/>
</dbReference>
<dbReference type="SMART" id="SM00130">
    <property type="entry name" value="KR"/>
    <property type="match status" value="1"/>
</dbReference>
<dbReference type="CDD" id="cd07459">
    <property type="entry name" value="CRD_TK_ROR_like"/>
    <property type="match status" value="1"/>
</dbReference>
<dbReference type="InterPro" id="IPR036790">
    <property type="entry name" value="Frizzled_dom_sf"/>
</dbReference>
<dbReference type="PANTHER" id="PTHR24261:SF7">
    <property type="entry name" value="KRINGLE DOMAIN-CONTAINING PROTEIN"/>
    <property type="match status" value="1"/>
</dbReference>
<keyword evidence="5" id="KW-0067">ATP-binding</keyword>
<dbReference type="Gene3D" id="1.10.2000.10">
    <property type="entry name" value="Frizzled cysteine-rich domain"/>
    <property type="match status" value="1"/>
</dbReference>
<dbReference type="Gene3D" id="3.30.200.20">
    <property type="entry name" value="Phosphorylase Kinase, domain 1"/>
    <property type="match status" value="1"/>
</dbReference>
<dbReference type="PROSITE" id="PS50070">
    <property type="entry name" value="KRINGLE_2"/>
    <property type="match status" value="1"/>
</dbReference>
<dbReference type="Pfam" id="PF00051">
    <property type="entry name" value="Kringle"/>
    <property type="match status" value="1"/>
</dbReference>
<keyword evidence="9" id="KW-0812">Transmembrane</keyword>
<dbReference type="AlphaFoldDB" id="A0A915PJK3"/>
<dbReference type="InterPro" id="IPR038178">
    <property type="entry name" value="Kringle_sf"/>
</dbReference>
<feature type="disulfide bond" evidence="7">
    <location>
        <begin position="272"/>
        <end position="295"/>
    </location>
</feature>
<name>A0A915PJK3_9BILA</name>
<evidence type="ECO:0000256" key="9">
    <source>
        <dbReference type="SAM" id="Phobius"/>
    </source>
</evidence>
<dbReference type="InterPro" id="IPR000001">
    <property type="entry name" value="Kringle"/>
</dbReference>
<keyword evidence="9" id="KW-0472">Membrane</keyword>
<reference evidence="13" key="1">
    <citation type="submission" date="2022-11" db="UniProtKB">
        <authorList>
            <consortium name="WormBaseParasite"/>
        </authorList>
    </citation>
    <scope>IDENTIFICATION</scope>
</reference>
<dbReference type="Gene3D" id="2.40.20.10">
    <property type="entry name" value="Plasminogen Kringle 4"/>
    <property type="match status" value="1"/>
</dbReference>
<feature type="domain" description="FZ" evidence="10">
    <location>
        <begin position="56"/>
        <end position="199"/>
    </location>
</feature>
<dbReference type="GO" id="GO:0005102">
    <property type="term" value="F:signaling receptor binding"/>
    <property type="evidence" value="ECO:0007669"/>
    <property type="project" value="TreeGrafter"/>
</dbReference>
<dbReference type="CDD" id="cd00108">
    <property type="entry name" value="KR"/>
    <property type="match status" value="1"/>
</dbReference>
<dbReference type="GO" id="GO:0016020">
    <property type="term" value="C:membrane"/>
    <property type="evidence" value="ECO:0007669"/>
    <property type="project" value="UniProtKB-SubCell"/>
</dbReference>
<feature type="region of interest" description="Disordered" evidence="8">
    <location>
        <begin position="1"/>
        <end position="32"/>
    </location>
</feature>
<keyword evidence="4" id="KW-0547">Nucleotide-binding</keyword>
<dbReference type="InterPro" id="IPR020067">
    <property type="entry name" value="Frizzled_dom"/>
</dbReference>
<dbReference type="FunFam" id="2.40.20.10:FF:000032">
    <property type="entry name" value="Tyrosine-protein kinase receptor cam-1"/>
    <property type="match status" value="1"/>
</dbReference>
<keyword evidence="9" id="KW-1133">Transmembrane helix</keyword>
<organism evidence="12 13">
    <name type="scientific">Setaria digitata</name>
    <dbReference type="NCBI Taxonomy" id="48799"/>
    <lineage>
        <taxon>Eukaryota</taxon>
        <taxon>Metazoa</taxon>
        <taxon>Ecdysozoa</taxon>
        <taxon>Nematoda</taxon>
        <taxon>Chromadorea</taxon>
        <taxon>Rhabditida</taxon>
        <taxon>Spirurina</taxon>
        <taxon>Spiruromorpha</taxon>
        <taxon>Filarioidea</taxon>
        <taxon>Setariidae</taxon>
        <taxon>Setaria</taxon>
    </lineage>
</organism>
<dbReference type="GO" id="GO:0005524">
    <property type="term" value="F:ATP binding"/>
    <property type="evidence" value="ECO:0007669"/>
    <property type="project" value="UniProtKB-KW"/>
</dbReference>
<dbReference type="PRINTS" id="PR00018">
    <property type="entry name" value="KRINGLE"/>
</dbReference>
<sequence length="496" mass="54403">MMQDFEGPGSSMSGGLGRLPSEEESDDSLWNVPNNAAGPGYAPLGPSDRWLDGLNAKVGDCVLYRGEACREYLTGRNVMIVSDNREDMYDVDRNLRAAMMFINSSPDISAQCKHYSHAVACYHMYKICDNGPGADPHRATSGLSHILTICRKDCDALQADLCPKELALAAEHDLVGDDPKALLPKCQSLNPKADYCIPIIDVPDQSKGGNIDSLSDLSKEVPHWCYVDSGKTYDGNVSLTKSGKRCMNWSQSSSREFNIDRYPSLRSSKNYCRNPGGKKSSPWCYTHPNGQEEYCDITQCPSSMYPYLRNREVMGTSNDDGSIIGDLSDIWSDLSSSPWQLAILGGLGFFIFTLILLCCYCCCWRKRKATPGSLSAIKKNGLQNCNGCSTTNSAVNSTYYRKLNGTINTDPNSAAFELSSLIQAPTSSMQHHHSGSYAQYSPRPSIDPSSIEPYQIPEIQPSQLQIGDLIGEGQFGVVHNGNWHGSLLNGEPMQVS</sequence>
<evidence type="ECO:0000256" key="7">
    <source>
        <dbReference type="PROSITE-ProRule" id="PRU00121"/>
    </source>
</evidence>
<evidence type="ECO:0000259" key="10">
    <source>
        <dbReference type="PROSITE" id="PS50038"/>
    </source>
</evidence>
<dbReference type="InterPro" id="IPR013806">
    <property type="entry name" value="Kringle-like"/>
</dbReference>
<comment type="caution">
    <text evidence="7">Lacks conserved residue(s) required for the propagation of feature annotation.</text>
</comment>
<keyword evidence="2" id="KW-0597">Phosphoprotein</keyword>
<dbReference type="SUPFAM" id="SSF57440">
    <property type="entry name" value="Kringle-like"/>
    <property type="match status" value="1"/>
</dbReference>
<dbReference type="InterPro" id="IPR041775">
    <property type="entry name" value="Ror-like_CRD"/>
</dbReference>
<keyword evidence="12" id="KW-1185">Reference proteome</keyword>
<evidence type="ECO:0000313" key="12">
    <source>
        <dbReference type="Proteomes" id="UP000887581"/>
    </source>
</evidence>
<accession>A0A915PJK3</accession>
<proteinExistence type="predicted"/>
<evidence type="ECO:0000256" key="6">
    <source>
        <dbReference type="ARBA" id="ARBA00023157"/>
    </source>
</evidence>
<evidence type="ECO:0000259" key="11">
    <source>
        <dbReference type="PROSITE" id="PS50070"/>
    </source>
</evidence>
<feature type="domain" description="Kringle" evidence="11">
    <location>
        <begin position="224"/>
        <end position="300"/>
    </location>
</feature>
<dbReference type="GO" id="GO:0004175">
    <property type="term" value="F:endopeptidase activity"/>
    <property type="evidence" value="ECO:0007669"/>
    <property type="project" value="TreeGrafter"/>
</dbReference>
<dbReference type="InterPro" id="IPR018056">
    <property type="entry name" value="Kringle_CS"/>
</dbReference>
<dbReference type="WBParaSite" id="sdigi.contig1195.g10262.t1">
    <property type="protein sequence ID" value="sdigi.contig1195.g10262.t1"/>
    <property type="gene ID" value="sdigi.contig1195.g10262"/>
</dbReference>